<name>A0ABQ2PSR8_9NEIS</name>
<gene>
    <name evidence="1" type="ORF">GCM10010971_41330</name>
</gene>
<dbReference type="Gene3D" id="1.10.238.160">
    <property type="match status" value="1"/>
</dbReference>
<dbReference type="Proteomes" id="UP000621859">
    <property type="component" value="Unassembled WGS sequence"/>
</dbReference>
<protein>
    <recommendedName>
        <fullName evidence="3">Transcriptional regulator, AlpA family</fullName>
    </recommendedName>
</protein>
<dbReference type="PANTHER" id="PTHR36154">
    <property type="entry name" value="DNA-BINDING TRANSCRIPTIONAL ACTIVATOR ALPA"/>
    <property type="match status" value="1"/>
</dbReference>
<comment type="caution">
    <text evidence="1">The sequence shown here is derived from an EMBL/GenBank/DDBJ whole genome shotgun (WGS) entry which is preliminary data.</text>
</comment>
<dbReference type="PANTHER" id="PTHR36154:SF1">
    <property type="entry name" value="DNA-BINDING TRANSCRIPTIONAL ACTIVATOR ALPA"/>
    <property type="match status" value="1"/>
</dbReference>
<accession>A0ABQ2PSR8</accession>
<dbReference type="InterPro" id="IPR010260">
    <property type="entry name" value="AlpA"/>
</dbReference>
<dbReference type="RefSeq" id="WP_188698759.1">
    <property type="nucleotide sequence ID" value="NZ_BMLY01000013.1"/>
</dbReference>
<evidence type="ECO:0000313" key="1">
    <source>
        <dbReference type="EMBL" id="GGP28314.1"/>
    </source>
</evidence>
<evidence type="ECO:0000313" key="2">
    <source>
        <dbReference type="Proteomes" id="UP000621859"/>
    </source>
</evidence>
<keyword evidence="2" id="KW-1185">Reference proteome</keyword>
<dbReference type="InterPro" id="IPR052931">
    <property type="entry name" value="Prophage_regulatory_activator"/>
</dbReference>
<evidence type="ECO:0008006" key="3">
    <source>
        <dbReference type="Google" id="ProtNLM"/>
    </source>
</evidence>
<organism evidence="1 2">
    <name type="scientific">Silvimonas amylolytica</name>
    <dbReference type="NCBI Taxonomy" id="449663"/>
    <lineage>
        <taxon>Bacteria</taxon>
        <taxon>Pseudomonadati</taxon>
        <taxon>Pseudomonadota</taxon>
        <taxon>Betaproteobacteria</taxon>
        <taxon>Neisseriales</taxon>
        <taxon>Chitinibacteraceae</taxon>
        <taxon>Silvimonas</taxon>
    </lineage>
</organism>
<reference evidence="2" key="1">
    <citation type="journal article" date="2019" name="Int. J. Syst. Evol. Microbiol.">
        <title>The Global Catalogue of Microorganisms (GCM) 10K type strain sequencing project: providing services to taxonomists for standard genome sequencing and annotation.</title>
        <authorList>
            <consortium name="The Broad Institute Genomics Platform"/>
            <consortium name="The Broad Institute Genome Sequencing Center for Infectious Disease"/>
            <person name="Wu L."/>
            <person name="Ma J."/>
        </authorList>
    </citation>
    <scope>NUCLEOTIDE SEQUENCE [LARGE SCALE GENOMIC DNA]</scope>
    <source>
        <strain evidence="2">CGMCC 1.8860</strain>
    </source>
</reference>
<proteinExistence type="predicted"/>
<sequence length="72" mass="8085">MSKPKQPQSVTGDPEQLLRVDTLERVLGVSQSYIYKLMKAGQFPKSVRIGPRAVAWRAGDVRQFIQSLKNNA</sequence>
<dbReference type="Pfam" id="PF05930">
    <property type="entry name" value="Phage_AlpA"/>
    <property type="match status" value="1"/>
</dbReference>
<dbReference type="EMBL" id="BMLY01000013">
    <property type="protein sequence ID" value="GGP28314.1"/>
    <property type="molecule type" value="Genomic_DNA"/>
</dbReference>